<keyword evidence="11" id="KW-0812">Transmembrane</keyword>
<feature type="transmembrane region" description="Helical" evidence="11">
    <location>
        <begin position="92"/>
        <end position="115"/>
    </location>
</feature>
<dbReference type="EC" id="6.3.4.20" evidence="9"/>
<evidence type="ECO:0000313" key="13">
    <source>
        <dbReference type="Proteomes" id="UP000192276"/>
    </source>
</evidence>
<evidence type="ECO:0000256" key="5">
    <source>
        <dbReference type="ARBA" id="ARBA00022785"/>
    </source>
</evidence>
<dbReference type="GO" id="GO:0005524">
    <property type="term" value="F:ATP binding"/>
    <property type="evidence" value="ECO:0007669"/>
    <property type="project" value="UniProtKB-KW"/>
</dbReference>
<evidence type="ECO:0000313" key="12">
    <source>
        <dbReference type="EMBL" id="OQP66239.1"/>
    </source>
</evidence>
<keyword evidence="13" id="KW-1185">Reference proteome</keyword>
<accession>A0A1V9G6G7</accession>
<keyword evidence="2" id="KW-0436">Ligase</keyword>
<name>A0A1V9G6G7_9BACT</name>
<dbReference type="PANTHER" id="PTHR42914:SF1">
    <property type="entry name" value="7-CYANO-7-DEAZAGUANINE SYNTHASE"/>
    <property type="match status" value="1"/>
</dbReference>
<evidence type="ECO:0000256" key="10">
    <source>
        <dbReference type="ARBA" id="ARBA00047890"/>
    </source>
</evidence>
<evidence type="ECO:0000256" key="4">
    <source>
        <dbReference type="ARBA" id="ARBA00022741"/>
    </source>
</evidence>
<dbReference type="EMBL" id="LWBP01000055">
    <property type="protein sequence ID" value="OQP66239.1"/>
    <property type="molecule type" value="Genomic_DNA"/>
</dbReference>
<evidence type="ECO:0000256" key="6">
    <source>
        <dbReference type="ARBA" id="ARBA00022833"/>
    </source>
</evidence>
<keyword evidence="5" id="KW-0671">Queuosine biosynthesis</keyword>
<keyword evidence="11" id="KW-1133">Transmembrane helix</keyword>
<protein>
    <recommendedName>
        <fullName evidence="9">7-cyano-7-deazaguanine synthase</fullName>
        <ecNumber evidence="9">6.3.4.20</ecNumber>
    </recommendedName>
</protein>
<dbReference type="InterPro" id="IPR018317">
    <property type="entry name" value="QueC"/>
</dbReference>
<dbReference type="PANTHER" id="PTHR42914">
    <property type="entry name" value="7-CYANO-7-DEAZAGUANINE SYNTHASE"/>
    <property type="match status" value="1"/>
</dbReference>
<comment type="caution">
    <text evidence="12">The sequence shown here is derived from an EMBL/GenBank/DDBJ whole genome shotgun (WGS) entry which is preliminary data.</text>
</comment>
<evidence type="ECO:0000256" key="2">
    <source>
        <dbReference type="ARBA" id="ARBA00022598"/>
    </source>
</evidence>
<evidence type="ECO:0000256" key="1">
    <source>
        <dbReference type="ARBA" id="ARBA00005061"/>
    </source>
</evidence>
<proteinExistence type="inferred from homology"/>
<keyword evidence="3" id="KW-0479">Metal-binding</keyword>
<comment type="similarity">
    <text evidence="8">Belongs to the QueC family.</text>
</comment>
<keyword evidence="4" id="KW-0547">Nucleotide-binding</keyword>
<organism evidence="12 13">
    <name type="scientific">Niastella populi</name>
    <dbReference type="NCBI Taxonomy" id="550983"/>
    <lineage>
        <taxon>Bacteria</taxon>
        <taxon>Pseudomonadati</taxon>
        <taxon>Bacteroidota</taxon>
        <taxon>Chitinophagia</taxon>
        <taxon>Chitinophagales</taxon>
        <taxon>Chitinophagaceae</taxon>
        <taxon>Niastella</taxon>
    </lineage>
</organism>
<dbReference type="RefSeq" id="WP_081162563.1">
    <property type="nucleotide sequence ID" value="NZ_LWBP01000055.1"/>
</dbReference>
<keyword evidence="7" id="KW-0067">ATP-binding</keyword>
<dbReference type="Gene3D" id="3.40.50.620">
    <property type="entry name" value="HUPs"/>
    <property type="match status" value="1"/>
</dbReference>
<dbReference type="PIRSF" id="PIRSF006293">
    <property type="entry name" value="ExsB"/>
    <property type="match status" value="1"/>
</dbReference>
<dbReference type="GO" id="GO:0046872">
    <property type="term" value="F:metal ion binding"/>
    <property type="evidence" value="ECO:0007669"/>
    <property type="project" value="UniProtKB-KW"/>
</dbReference>
<dbReference type="InterPro" id="IPR014729">
    <property type="entry name" value="Rossmann-like_a/b/a_fold"/>
</dbReference>
<dbReference type="GO" id="GO:0016874">
    <property type="term" value="F:ligase activity"/>
    <property type="evidence" value="ECO:0007669"/>
    <property type="project" value="UniProtKB-KW"/>
</dbReference>
<dbReference type="GO" id="GO:0008616">
    <property type="term" value="P:tRNA queuosine(34) biosynthetic process"/>
    <property type="evidence" value="ECO:0007669"/>
    <property type="project" value="UniProtKB-KW"/>
</dbReference>
<dbReference type="Pfam" id="PF06508">
    <property type="entry name" value="QueC"/>
    <property type="match status" value="1"/>
</dbReference>
<comment type="pathway">
    <text evidence="1">Purine metabolism; 7-cyano-7-deazaguanine biosynthesis.</text>
</comment>
<gene>
    <name evidence="12" type="ORF">A4R26_33515</name>
</gene>
<reference evidence="13" key="1">
    <citation type="submission" date="2016-04" db="EMBL/GenBank/DDBJ databases">
        <authorList>
            <person name="Chen L."/>
            <person name="Zhuang W."/>
            <person name="Wang G."/>
        </authorList>
    </citation>
    <scope>NUCLEOTIDE SEQUENCE [LARGE SCALE GENOMIC DNA]</scope>
    <source>
        <strain evidence="13">208</strain>
    </source>
</reference>
<dbReference type="Proteomes" id="UP000192276">
    <property type="component" value="Unassembled WGS sequence"/>
</dbReference>
<dbReference type="SUPFAM" id="SSF52402">
    <property type="entry name" value="Adenine nucleotide alpha hydrolases-like"/>
    <property type="match status" value="1"/>
</dbReference>
<sequence length="269" mass="30427">MKNAVVIFSGGVDSTAATLWTLEQGYDDVELLTYRFADERRQYGELKGAMTVASHLNLNHTIIDHQIPYPAYPLTNQPFCQHIERKELPNDVALYGVFPFNVALLLIFGASYAALRNATDIIFGAIADEAHISPDFRTEYTELITQLLNKSKTVTKKEMKVITPLVNKHKWEIMETYKGKEDLFHKTWSCKYSNDSTHCGECYGCEGRRLGALLAGLDDKTAYKKNEIEFPFSDFELNTMKNKETRSSLLSNIDFLSKISLYSHGSGKG</sequence>
<dbReference type="AlphaFoldDB" id="A0A1V9G6G7"/>
<comment type="catalytic activity">
    <reaction evidence="10">
        <text>7-carboxy-7-carbaguanine + NH4(+) + 2 ATP = 7-cyano-7-carbaguanine + 2 AMP + 2 diphosphate + 2 H(+)</text>
        <dbReference type="Rhea" id="RHEA:27982"/>
        <dbReference type="ChEBI" id="CHEBI:15378"/>
        <dbReference type="ChEBI" id="CHEBI:28938"/>
        <dbReference type="ChEBI" id="CHEBI:30616"/>
        <dbReference type="ChEBI" id="CHEBI:33019"/>
        <dbReference type="ChEBI" id="CHEBI:45075"/>
        <dbReference type="ChEBI" id="CHEBI:61036"/>
        <dbReference type="ChEBI" id="CHEBI:456215"/>
        <dbReference type="EC" id="6.3.4.20"/>
    </reaction>
</comment>
<evidence type="ECO:0000256" key="7">
    <source>
        <dbReference type="ARBA" id="ARBA00022840"/>
    </source>
</evidence>
<keyword evidence="6" id="KW-0862">Zinc</keyword>
<evidence type="ECO:0000256" key="11">
    <source>
        <dbReference type="SAM" id="Phobius"/>
    </source>
</evidence>
<dbReference type="STRING" id="550983.A4R26_33515"/>
<evidence type="ECO:0000256" key="8">
    <source>
        <dbReference type="ARBA" id="ARBA00037993"/>
    </source>
</evidence>
<evidence type="ECO:0000256" key="9">
    <source>
        <dbReference type="ARBA" id="ARBA00039149"/>
    </source>
</evidence>
<evidence type="ECO:0000256" key="3">
    <source>
        <dbReference type="ARBA" id="ARBA00022723"/>
    </source>
</evidence>
<keyword evidence="11" id="KW-0472">Membrane</keyword>
<dbReference type="OrthoDB" id="9789567at2"/>